<dbReference type="Proteomes" id="UP000604825">
    <property type="component" value="Unassembled WGS sequence"/>
</dbReference>
<comment type="caution">
    <text evidence="2">The sequence shown here is derived from an EMBL/GenBank/DDBJ whole genome shotgun (WGS) entry which is preliminary data.</text>
</comment>
<proteinExistence type="predicted"/>
<keyword evidence="1" id="KW-0812">Transmembrane</keyword>
<sequence>MATVWALTTLLTAMFAWRVAPIMPLAVGVLVFLCLREIDQVRGGEGGARINMGEQYSALATVGLAVLTCTAALDSYDARRDPGSAAFVVVSYVVLVVLMGLFVRAFAQARGDVGVLGGLRPCLPAVACCGAGVASALFETNYLVKRPTRVMR</sequence>
<keyword evidence="3" id="KW-1185">Reference proteome</keyword>
<feature type="transmembrane region" description="Helical" evidence="1">
    <location>
        <begin position="119"/>
        <end position="138"/>
    </location>
</feature>
<organism evidence="2 3">
    <name type="scientific">Miscanthus lutarioriparius</name>
    <dbReference type="NCBI Taxonomy" id="422564"/>
    <lineage>
        <taxon>Eukaryota</taxon>
        <taxon>Viridiplantae</taxon>
        <taxon>Streptophyta</taxon>
        <taxon>Embryophyta</taxon>
        <taxon>Tracheophyta</taxon>
        <taxon>Spermatophyta</taxon>
        <taxon>Magnoliopsida</taxon>
        <taxon>Liliopsida</taxon>
        <taxon>Poales</taxon>
        <taxon>Poaceae</taxon>
        <taxon>PACMAD clade</taxon>
        <taxon>Panicoideae</taxon>
        <taxon>Andropogonodae</taxon>
        <taxon>Andropogoneae</taxon>
        <taxon>Saccharinae</taxon>
        <taxon>Miscanthus</taxon>
    </lineage>
</organism>
<accession>A0A811SB14</accession>
<protein>
    <submittedName>
        <fullName evidence="2">Uncharacterized protein</fullName>
    </submittedName>
</protein>
<evidence type="ECO:0000256" key="1">
    <source>
        <dbReference type="SAM" id="Phobius"/>
    </source>
</evidence>
<dbReference type="AlphaFoldDB" id="A0A811SB14"/>
<name>A0A811SB14_9POAL</name>
<dbReference type="InterPro" id="IPR045501">
    <property type="entry name" value="DUF6490"/>
</dbReference>
<dbReference type="EMBL" id="CAJGYO010000018">
    <property type="protein sequence ID" value="CAD6337758.1"/>
    <property type="molecule type" value="Genomic_DNA"/>
</dbReference>
<keyword evidence="1" id="KW-0472">Membrane</keyword>
<reference evidence="2" key="1">
    <citation type="submission" date="2020-10" db="EMBL/GenBank/DDBJ databases">
        <authorList>
            <person name="Han B."/>
            <person name="Lu T."/>
            <person name="Zhao Q."/>
            <person name="Huang X."/>
            <person name="Zhao Y."/>
        </authorList>
    </citation>
    <scope>NUCLEOTIDE SEQUENCE</scope>
</reference>
<feature type="transmembrane region" description="Helical" evidence="1">
    <location>
        <begin position="15"/>
        <end position="35"/>
    </location>
</feature>
<feature type="transmembrane region" description="Helical" evidence="1">
    <location>
        <begin position="85"/>
        <end position="107"/>
    </location>
</feature>
<dbReference type="PANTHER" id="PTHR46610:SF8">
    <property type="entry name" value="OS06G0147000 PROTEIN"/>
    <property type="match status" value="1"/>
</dbReference>
<dbReference type="PANTHER" id="PTHR46610">
    <property type="entry name" value="OS05G0181300 PROTEIN"/>
    <property type="match status" value="1"/>
</dbReference>
<evidence type="ECO:0000313" key="2">
    <source>
        <dbReference type="EMBL" id="CAD6337758.1"/>
    </source>
</evidence>
<evidence type="ECO:0000313" key="3">
    <source>
        <dbReference type="Proteomes" id="UP000604825"/>
    </source>
</evidence>
<keyword evidence="1" id="KW-1133">Transmembrane helix</keyword>
<gene>
    <name evidence="2" type="ORF">NCGR_LOCUS61856</name>
</gene>